<organism evidence="1 2">
    <name type="scientific">Nostoc azollae (strain 0708)</name>
    <name type="common">Anabaena azollae (strain 0708)</name>
    <dbReference type="NCBI Taxonomy" id="551115"/>
    <lineage>
        <taxon>Bacteria</taxon>
        <taxon>Bacillati</taxon>
        <taxon>Cyanobacteriota</taxon>
        <taxon>Cyanophyceae</taxon>
        <taxon>Nostocales</taxon>
        <taxon>Nostocaceae</taxon>
        <taxon>Trichormus</taxon>
    </lineage>
</organism>
<evidence type="ECO:0000313" key="2">
    <source>
        <dbReference type="Proteomes" id="UP000001511"/>
    </source>
</evidence>
<protein>
    <recommendedName>
        <fullName evidence="3">Flagellar assembly protein H</fullName>
    </recommendedName>
</protein>
<dbReference type="eggNOG" id="COG5464">
    <property type="taxonomic scope" value="Bacteria"/>
</dbReference>
<dbReference type="EMBL" id="CP002059">
    <property type="protein sequence ID" value="ADI65023.1"/>
    <property type="molecule type" value="Genomic_DNA"/>
</dbReference>
<dbReference type="AlphaFoldDB" id="D7E2K1"/>
<sequence length="61" mass="7096">MTEKIDYDHLFKELISTFCIEFIELFFPKVLKYVDTNSVTLLDKEIFTDVTAGDKYGLLIA</sequence>
<dbReference type="STRING" id="551115.Aazo_3365"/>
<evidence type="ECO:0000313" key="1">
    <source>
        <dbReference type="EMBL" id="ADI65023.1"/>
    </source>
</evidence>
<accession>D7E2K1</accession>
<dbReference type="HOGENOM" id="CLU_209144_0_0_3"/>
<evidence type="ECO:0008006" key="3">
    <source>
        <dbReference type="Google" id="ProtNLM"/>
    </source>
</evidence>
<dbReference type="Proteomes" id="UP000001511">
    <property type="component" value="Chromosome"/>
</dbReference>
<dbReference type="KEGG" id="naz:Aazo_3365"/>
<gene>
    <name evidence="1" type="ordered locus">Aazo_3365</name>
</gene>
<proteinExistence type="predicted"/>
<keyword evidence="2" id="KW-1185">Reference proteome</keyword>
<name>D7E2K1_NOSA0</name>
<reference evidence="1 2" key="1">
    <citation type="journal article" date="2010" name="PLoS ONE">
        <title>Genome erosion in a nitrogen-fixing vertically transmitted endosymbiotic multicellular cyanobacterium.</title>
        <authorList>
            <person name="Ran L."/>
            <person name="Larsson J."/>
            <person name="Vigil-Stenman T."/>
            <person name="Nylander J.A."/>
            <person name="Ininbergs K."/>
            <person name="Zheng W.W."/>
            <person name="Lapidus A."/>
            <person name="Lowry S."/>
            <person name="Haselkorn R."/>
            <person name="Bergman B."/>
        </authorList>
    </citation>
    <scope>NUCLEOTIDE SEQUENCE [LARGE SCALE GENOMIC DNA]</scope>
    <source>
        <strain evidence="1 2">0708</strain>
    </source>
</reference>